<dbReference type="OrthoDB" id="9803333at2"/>
<dbReference type="InterPro" id="IPR050259">
    <property type="entry name" value="SDR"/>
</dbReference>
<geneLocation type="plasmid" evidence="4">
    <name>pNGR234b</name>
</geneLocation>
<evidence type="ECO:0000313" key="5">
    <source>
        <dbReference type="Proteomes" id="UP000001054"/>
    </source>
</evidence>
<dbReference type="Pfam" id="PF13561">
    <property type="entry name" value="adh_short_C2"/>
    <property type="match status" value="1"/>
</dbReference>
<dbReference type="GO" id="GO:0032787">
    <property type="term" value="P:monocarboxylic acid metabolic process"/>
    <property type="evidence" value="ECO:0007669"/>
    <property type="project" value="UniProtKB-ARBA"/>
</dbReference>
<proteinExistence type="inferred from homology"/>
<dbReference type="HOGENOM" id="CLU_010194_1_3_5"/>
<accession>Q6W1M2</accession>
<dbReference type="Proteomes" id="UP000001054">
    <property type="component" value="Plasmid pNGR234b"/>
</dbReference>
<evidence type="ECO:0000313" key="4">
    <source>
        <dbReference type="EMBL" id="ACP21884.1"/>
    </source>
</evidence>
<dbReference type="InterPro" id="IPR002347">
    <property type="entry name" value="SDR_fam"/>
</dbReference>
<reference evidence="4 5" key="3">
    <citation type="journal article" date="2009" name="Appl. Environ. Microbiol.">
        <title>Rhizobium sp. strain NGR234 possesses a remarkable number of secretion systems.</title>
        <authorList>
            <person name="Schmeisser C."/>
            <person name="Liesegang H."/>
            <person name="Krysciak D."/>
            <person name="Bakkou N."/>
            <person name="Le Quere A."/>
            <person name="Wollherr A."/>
            <person name="Heinemeyer I."/>
            <person name="Morgenstern B."/>
            <person name="Pommerening-Roeser A."/>
            <person name="Flores M."/>
            <person name="Palacios R."/>
            <person name="Brenner S."/>
            <person name="Gottschalk G."/>
            <person name="Schmitz R.A."/>
            <person name="Broughton W.J."/>
            <person name="Perret X."/>
            <person name="Strittmatter A.W."/>
            <person name="Streit W.R."/>
        </authorList>
    </citation>
    <scope>NUCLEOTIDE SEQUENCE [LARGE SCALE GENOMIC DNA]</scope>
    <source>
        <strain evidence="5">NBRC 101917 / NGR234</strain>
        <strain evidence="4">NGR234</strain>
        <plasmid evidence="4">pNGR234b</plasmid>
        <plasmid evidence="5">sym pNGR234b</plasmid>
    </source>
</reference>
<dbReference type="Gene3D" id="3.40.50.720">
    <property type="entry name" value="NAD(P)-binding Rossmann-like Domain"/>
    <property type="match status" value="1"/>
</dbReference>
<dbReference type="RefSeq" id="WP_012706483.1">
    <property type="nucleotide sequence ID" value="NC_012586.1"/>
</dbReference>
<dbReference type="EMBL" id="AY316747">
    <property type="protein sequence ID" value="AAQ87346.1"/>
    <property type="molecule type" value="Genomic_DNA"/>
</dbReference>
<organism evidence="3">
    <name type="scientific">Sinorhizobium fredii (strain NBRC 101917 / NGR234)</name>
    <dbReference type="NCBI Taxonomy" id="394"/>
    <lineage>
        <taxon>Bacteria</taxon>
        <taxon>Pseudomonadati</taxon>
        <taxon>Pseudomonadota</taxon>
        <taxon>Alphaproteobacteria</taxon>
        <taxon>Hyphomicrobiales</taxon>
        <taxon>Rhizobiaceae</taxon>
        <taxon>Sinorhizobium/Ensifer group</taxon>
        <taxon>Sinorhizobium</taxon>
    </lineage>
</organism>
<dbReference type="PATRIC" id="fig|394.7.peg.868"/>
<geneLocation type="plasmid" evidence="5">
    <name>sym pNGR234b</name>
</geneLocation>
<evidence type="ECO:0000256" key="2">
    <source>
        <dbReference type="ARBA" id="ARBA00023002"/>
    </source>
</evidence>
<dbReference type="InterPro" id="IPR036291">
    <property type="entry name" value="NAD(P)-bd_dom_sf"/>
</dbReference>
<keyword evidence="3" id="KW-0614">Plasmid</keyword>
<protein>
    <submittedName>
        <fullName evidence="3">3-oxoacyl-[acyl-carrier protein] reductase</fullName>
        <ecNumber evidence="3">1.1.1.100</ecNumber>
    </submittedName>
    <submittedName>
        <fullName evidence="4">Oxidoreductase</fullName>
    </submittedName>
</protein>
<dbReference type="KEGG" id="rhi:NGR_b04210"/>
<name>Q6W1M2_SINFN</name>
<dbReference type="PRINTS" id="PR00081">
    <property type="entry name" value="GDHRDH"/>
</dbReference>
<dbReference type="SUPFAM" id="SSF51735">
    <property type="entry name" value="NAD(P)-binding Rossmann-fold domains"/>
    <property type="match status" value="1"/>
</dbReference>
<dbReference type="EC" id="1.1.1.100" evidence="3"/>
<dbReference type="NCBIfam" id="NF009384">
    <property type="entry name" value="PRK12743.1"/>
    <property type="match status" value="1"/>
</dbReference>
<gene>
    <name evidence="4" type="ordered locus">NGR_b04210</name>
    <name evidence="3" type="ORF">RNGR00574</name>
</gene>
<dbReference type="PRINTS" id="PR00080">
    <property type="entry name" value="SDRFAMILY"/>
</dbReference>
<reference evidence="3" key="1">
    <citation type="submission" date="2003-06" db="EMBL/GenBank/DDBJ databases">
        <title>Comparative DNA analysis of two large contigs of the Rhizobium sp. NGR234 megaplasmid 2.</title>
        <authorList>
            <person name="Broughton W.J."/>
            <person name="Perret X."/>
            <person name="Staehelin C."/>
            <person name="Schmitz R.A."/>
            <person name="Raasch C."/>
            <person name="Liesegang H."/>
            <person name="Gottschalk G."/>
            <person name="Streit W.R."/>
        </authorList>
    </citation>
    <scope>NUCLEOTIDE SEQUENCE</scope>
    <source>
        <strain evidence="3">NGR234</strain>
        <plasmid evidence="3">megaplasmid 2</plasmid>
    </source>
</reference>
<dbReference type="FunFam" id="3.40.50.720:FF:000084">
    <property type="entry name" value="Short-chain dehydrogenase reductase"/>
    <property type="match status" value="1"/>
</dbReference>
<dbReference type="GO" id="GO:0004316">
    <property type="term" value="F:3-oxoacyl-[acyl-carrier-protein] reductase (NADPH) activity"/>
    <property type="evidence" value="ECO:0007669"/>
    <property type="project" value="UniProtKB-EC"/>
</dbReference>
<dbReference type="EMBL" id="CP000874">
    <property type="protein sequence ID" value="ACP21884.1"/>
    <property type="molecule type" value="Genomic_DNA"/>
</dbReference>
<dbReference type="AlphaFoldDB" id="Q6W1M2"/>
<keyword evidence="2 3" id="KW-0560">Oxidoreductase</keyword>
<sequence>MSKREVVIVTGASSGIGRATAVHLAEFGYDVGLTFGSNEAAGEETARRVRAAGGRAEVRQMSLGDPASIERALGGLIEAFRGVAAFVNNAGTLALASFTDISLADWRGVIDVNLTGSFLAGQLIARHMIETKTPGRIVNVSSVHEAVPLLGGAAYCTSKAGIGMLTKCMALDLAPHGIRVNAVGPGETATPMIGVAEGEDIMGRRRPETPLGRPGTPGEMAGAIAYLLAPEARFTTGTTLFVDGGLTLMAAIGNQRTIMESMRQGEVTNGNS</sequence>
<geneLocation type="plasmid" evidence="3">
    <name>megaplasmid 2</name>
</geneLocation>
<keyword evidence="5" id="KW-1185">Reference proteome</keyword>
<evidence type="ECO:0000256" key="1">
    <source>
        <dbReference type="ARBA" id="ARBA00006484"/>
    </source>
</evidence>
<dbReference type="PANTHER" id="PTHR42879:SF2">
    <property type="entry name" value="3-OXOACYL-[ACYL-CARRIER-PROTEIN] REDUCTASE FABG"/>
    <property type="match status" value="1"/>
</dbReference>
<dbReference type="InterPro" id="IPR020904">
    <property type="entry name" value="Sc_DH/Rdtase_CS"/>
</dbReference>
<dbReference type="PANTHER" id="PTHR42879">
    <property type="entry name" value="3-OXOACYL-(ACYL-CARRIER-PROTEIN) REDUCTASE"/>
    <property type="match status" value="1"/>
</dbReference>
<comment type="similarity">
    <text evidence="1">Belongs to the short-chain dehydrogenases/reductases (SDR) family.</text>
</comment>
<evidence type="ECO:0000313" key="3">
    <source>
        <dbReference type="EMBL" id="AAQ87346.1"/>
    </source>
</evidence>
<reference evidence="5" key="2">
    <citation type="journal article" date="2004" name="J. Bacteriol.">
        <title>An evolutionary hot spot: the pNGR234b replicon of Rhizobium sp. strain NGR234.</title>
        <authorList>
            <person name="Streit W.R."/>
            <person name="Schmitz R.A."/>
            <person name="Perret X."/>
            <person name="Staehelin C."/>
            <person name="Deakin W.J."/>
            <person name="Raasch C."/>
            <person name="Liesegang H."/>
            <person name="Broughton W.J."/>
        </authorList>
    </citation>
    <scope>NUCLEOTIDE SEQUENCE [LARGE SCALE GENOMIC DNA]</scope>
    <source>
        <strain evidence="5">NBRC 101917 / NGR234</strain>
        <plasmid evidence="4">pNGR234b</plasmid>
        <plasmid evidence="5">sym pNGR234b</plasmid>
    </source>
</reference>
<dbReference type="PROSITE" id="PS00061">
    <property type="entry name" value="ADH_SHORT"/>
    <property type="match status" value="1"/>
</dbReference>